<dbReference type="Pfam" id="PF01965">
    <property type="entry name" value="DJ-1_PfpI"/>
    <property type="match status" value="1"/>
</dbReference>
<dbReference type="Gene3D" id="3.40.50.880">
    <property type="match status" value="1"/>
</dbReference>
<reference evidence="5" key="1">
    <citation type="submission" date="2018-09" db="EMBL/GenBank/DDBJ databases">
        <title>Paracoccus onubensis nov. sp. a moderate halophilic bacterium isolated from Gruta de las Maravillas (Aracena, Spain).</title>
        <authorList>
            <person name="Jurado V."/>
            <person name="Gutierrez-Patricio S."/>
            <person name="Gonzalez-Pimentel J.L."/>
            <person name="Miller A.Z."/>
            <person name="Laiz L."/>
            <person name="Saiz-Jimenez C."/>
        </authorList>
    </citation>
    <scope>NUCLEOTIDE SEQUENCE [LARGE SCALE GENOMIC DNA]</scope>
    <source>
        <strain evidence="5">DSM 26381</strain>
    </source>
</reference>
<dbReference type="InterPro" id="IPR052158">
    <property type="entry name" value="INH-QAR"/>
</dbReference>
<dbReference type="InterPro" id="IPR002818">
    <property type="entry name" value="DJ-1/PfpI"/>
</dbReference>
<organism evidence="4 5">
    <name type="scientific">Paracoccus siganidrum</name>
    <dbReference type="NCBI Taxonomy" id="1276757"/>
    <lineage>
        <taxon>Bacteria</taxon>
        <taxon>Pseudomonadati</taxon>
        <taxon>Pseudomonadota</taxon>
        <taxon>Alphaproteobacteria</taxon>
        <taxon>Rhodobacterales</taxon>
        <taxon>Paracoccaceae</taxon>
        <taxon>Paracoccus</taxon>
    </lineage>
</organism>
<gene>
    <name evidence="4" type="ORF">D3P05_24365</name>
</gene>
<evidence type="ECO:0000256" key="2">
    <source>
        <dbReference type="ARBA" id="ARBA00023163"/>
    </source>
</evidence>
<evidence type="ECO:0000259" key="3">
    <source>
        <dbReference type="PROSITE" id="PS01124"/>
    </source>
</evidence>
<accession>A0A418ZPK1</accession>
<dbReference type="PANTHER" id="PTHR43130:SF3">
    <property type="entry name" value="HTH-TYPE TRANSCRIPTIONAL REGULATOR RV1931C"/>
    <property type="match status" value="1"/>
</dbReference>
<evidence type="ECO:0000313" key="5">
    <source>
        <dbReference type="Proteomes" id="UP000283587"/>
    </source>
</evidence>
<dbReference type="SMART" id="SM00342">
    <property type="entry name" value="HTH_ARAC"/>
    <property type="match status" value="1"/>
</dbReference>
<dbReference type="Pfam" id="PF12833">
    <property type="entry name" value="HTH_18"/>
    <property type="match status" value="1"/>
</dbReference>
<keyword evidence="1" id="KW-0805">Transcription regulation</keyword>
<dbReference type="Gene3D" id="1.10.10.60">
    <property type="entry name" value="Homeodomain-like"/>
    <property type="match status" value="1"/>
</dbReference>
<evidence type="ECO:0000313" key="4">
    <source>
        <dbReference type="EMBL" id="RJK96219.1"/>
    </source>
</evidence>
<dbReference type="OrthoDB" id="9793400at2"/>
<name>A0A418ZPK1_9RHOB</name>
<dbReference type="RefSeq" id="WP_147393207.1">
    <property type="nucleotide sequence ID" value="NZ_QNRC01000106.1"/>
</dbReference>
<dbReference type="InterPro" id="IPR029062">
    <property type="entry name" value="Class_I_gatase-like"/>
</dbReference>
<dbReference type="GO" id="GO:0043565">
    <property type="term" value="F:sequence-specific DNA binding"/>
    <property type="evidence" value="ECO:0007669"/>
    <property type="project" value="InterPro"/>
</dbReference>
<dbReference type="GO" id="GO:0003700">
    <property type="term" value="F:DNA-binding transcription factor activity"/>
    <property type="evidence" value="ECO:0007669"/>
    <property type="project" value="InterPro"/>
</dbReference>
<dbReference type="EMBL" id="QZEW01000266">
    <property type="protein sequence ID" value="RJK96219.1"/>
    <property type="molecule type" value="Genomic_DNA"/>
</dbReference>
<feature type="non-terminal residue" evidence="4">
    <location>
        <position position="306"/>
    </location>
</feature>
<evidence type="ECO:0000256" key="1">
    <source>
        <dbReference type="ARBA" id="ARBA00023015"/>
    </source>
</evidence>
<dbReference type="PROSITE" id="PS01124">
    <property type="entry name" value="HTH_ARAC_FAMILY_2"/>
    <property type="match status" value="1"/>
</dbReference>
<dbReference type="SUPFAM" id="SSF52317">
    <property type="entry name" value="Class I glutamine amidotransferase-like"/>
    <property type="match status" value="1"/>
</dbReference>
<dbReference type="AlphaFoldDB" id="A0A418ZPK1"/>
<dbReference type="InterPro" id="IPR009057">
    <property type="entry name" value="Homeodomain-like_sf"/>
</dbReference>
<keyword evidence="5" id="KW-1185">Reference proteome</keyword>
<proteinExistence type="predicted"/>
<keyword evidence="2" id="KW-0804">Transcription</keyword>
<dbReference type="PANTHER" id="PTHR43130">
    <property type="entry name" value="ARAC-FAMILY TRANSCRIPTIONAL REGULATOR"/>
    <property type="match status" value="1"/>
</dbReference>
<feature type="domain" description="HTH araC/xylS-type" evidence="3">
    <location>
        <begin position="221"/>
        <end position="306"/>
    </location>
</feature>
<dbReference type="SUPFAM" id="SSF46689">
    <property type="entry name" value="Homeodomain-like"/>
    <property type="match status" value="2"/>
</dbReference>
<comment type="caution">
    <text evidence="4">The sequence shown here is derived from an EMBL/GenBank/DDBJ whole genome shotgun (WGS) entry which is preliminary data.</text>
</comment>
<dbReference type="CDD" id="cd03136">
    <property type="entry name" value="GATase1_AraC_ArgR_like"/>
    <property type="match status" value="1"/>
</dbReference>
<dbReference type="InterPro" id="IPR018060">
    <property type="entry name" value="HTH_AraC"/>
</dbReference>
<sequence length="306" mass="33384">MPSVKPRRFTFLLLDSFTMLPFSAAIEPLRLANRAEGGPHYEWRLVGPAGDLATCSNGARVVLDGGLEAGPPVGRDDVVIVCGGTNIASRATRPVLNWLRRQARGGATIGGVCTGAWVIAEAGLLDGRKATIHWENHDGFAEAFPEVDLYRSVFVNDGNRLTAAGGTSSIDLLLHLIAQAQGEAVASEVADQMLHTAIRSDQDHQRLSIPTRIGVRHPRLAAVIARMEANLEDPVSPAQLAADAGMSTRQLERLFRRYLNRSPKRYYMETRLARARNLLMQTEMSVIEVALASGFSSPSHFSKCYR</sequence>
<protein>
    <submittedName>
        <fullName evidence="4">GlxA family transcriptional regulator</fullName>
    </submittedName>
</protein>
<dbReference type="Proteomes" id="UP000283587">
    <property type="component" value="Unassembled WGS sequence"/>
</dbReference>